<feature type="compositionally biased region" description="Basic and acidic residues" evidence="7">
    <location>
        <begin position="112"/>
        <end position="122"/>
    </location>
</feature>
<proteinExistence type="inferred from homology"/>
<name>A0A8C8RD00_9SAUR</name>
<feature type="region of interest" description="Disordered" evidence="7">
    <location>
        <begin position="112"/>
        <end position="133"/>
    </location>
</feature>
<feature type="region of interest" description="Disordered" evidence="7">
    <location>
        <begin position="463"/>
        <end position="501"/>
    </location>
</feature>
<dbReference type="GO" id="GO:0005886">
    <property type="term" value="C:plasma membrane"/>
    <property type="evidence" value="ECO:0007669"/>
    <property type="project" value="UniProtKB-SubCell"/>
</dbReference>
<keyword evidence="4" id="KW-0879">Wnt signaling pathway</keyword>
<dbReference type="GO" id="GO:0008013">
    <property type="term" value="F:beta-catenin binding"/>
    <property type="evidence" value="ECO:0007669"/>
    <property type="project" value="TreeGrafter"/>
</dbReference>
<evidence type="ECO:0000256" key="1">
    <source>
        <dbReference type="ARBA" id="ARBA00004202"/>
    </source>
</evidence>
<keyword evidence="6" id="KW-0472">Membrane</keyword>
<evidence type="ECO:0000256" key="3">
    <source>
        <dbReference type="ARBA" id="ARBA00022475"/>
    </source>
</evidence>
<dbReference type="Proteomes" id="UP000694393">
    <property type="component" value="Unplaced"/>
</dbReference>
<dbReference type="GO" id="GO:0016055">
    <property type="term" value="P:Wnt signaling pathway"/>
    <property type="evidence" value="ECO:0007669"/>
    <property type="project" value="UniProtKB-KW"/>
</dbReference>
<evidence type="ECO:0000256" key="6">
    <source>
        <dbReference type="ARBA" id="ARBA00023136"/>
    </source>
</evidence>
<dbReference type="PANTHER" id="PTHR22237:SF0">
    <property type="entry name" value="APC MEMBRANE RECRUITMENT PROTEIN 1"/>
    <property type="match status" value="1"/>
</dbReference>
<keyword evidence="5" id="KW-0446">Lipid-binding</keyword>
<feature type="region of interest" description="Disordered" evidence="7">
    <location>
        <begin position="217"/>
        <end position="246"/>
    </location>
</feature>
<feature type="compositionally biased region" description="Polar residues" evidence="7">
    <location>
        <begin position="464"/>
        <end position="473"/>
    </location>
</feature>
<dbReference type="InterPro" id="IPR019003">
    <property type="entry name" value="AMER"/>
</dbReference>
<evidence type="ECO:0000313" key="9">
    <source>
        <dbReference type="Proteomes" id="UP000694393"/>
    </source>
</evidence>
<reference evidence="8" key="2">
    <citation type="submission" date="2025-09" db="UniProtKB">
        <authorList>
            <consortium name="Ensembl"/>
        </authorList>
    </citation>
    <scope>IDENTIFICATION</scope>
</reference>
<sequence>MAAMETCCTEEAVRTRSPSVICQQVAGGDHQQEESRAGNGVPEWNAASAATVEQVPPGKLKKTAFKLFGGKRSICTLPSFFGGKNKGQGKGACKKGLSKSKTHDGISDVTCEDGKRGERLESPSKGGMVSHSCQLPTSRSAHLAMDGSVKFEFGRQECSPLGSPEDVEKKSNGDKSLSFPRPKKGLKGLFNSIRRHRKNKAAEFEKVECIANCGDGEQAKKTQGAGAETQRVSEEESPRGTPPPVVCSGRLDNCSLGITTNLGGSIEALMTVKSSSEGEAALGPVGQDDILDVKLDIETIGCTNPCYGGFPDAHYPDSTDNDPPLVQPGDQLSLIFGDVTSLKSFDSLTGCGDIIAEPDIDSIAESTISVERSRDTTKRSSCLVTYQGGGEEMAMPDQIEEYLQQLWEGTTEADNSYKAKLPQTVNSPTLQGVNSKLETCGLQEEAAHLYVGVVMDDVELLTPPSDQQESAPNSDEGYYDSTTPGPEDEAGDGLGEIKSDRLPRDSYSGDALYEFYEPDDTLMSPSLVDESLFESKTSPPEVFSHFLDFALPAENLIQMIRHNSGVMETEEERLASIQKQLLYWELQREPVMKRLDVPSKDTCPRDKQYIECKTRAAKLIGKNQSCLGSEQVASQVSNRSVDAGISVSRLENPEWRDFPGTLCPEKYYDDQKAQGSCLIQLMQNNSVYDSDLDHPMFGAHIHSGLVPATAATVTYPSYGTHDRDSCLQNEHDSRVENCPRELQTENECEPEHAVNFSQALVEFTSSGTLFSSLSESLGSSDSGSSFTQNLSVLPTMVTFDIVDVEQEGEGECEQHLEMNADEDIAASFEAFDDSYVQKESFAECDERMFPGYPQDSFQSCNWGVGSLPRHLRLHGWNPSMPAPLSINRRSRSLDTESLELELADLPVSKNGLKPCQLWSKWDSGKKDSVPKLSRSKESIQMSPSEGSDADGVLTRPGLQHVECNAELSSGGVKQWSCTPTARAAVVEGNWGTSEQSEVDSAYLSLAWNSTKETPDRMPQDTGHSNLLLQMPRHVVRPSSLPLPTDTRQSQEVSNSFRCPRENMSKKLARVLPLGEKGTDLPQSFAFTQSPDKPAKCKPVGVTQGTSRFRDGPETLKPSACFPEQYGSSSADLLKGGSAHGSTLLVSCQSTTVNVTGAK</sequence>
<feature type="region of interest" description="Disordered" evidence="7">
    <location>
        <begin position="923"/>
        <end position="954"/>
    </location>
</feature>
<comment type="similarity">
    <text evidence="2">Belongs to the Amer family.</text>
</comment>
<dbReference type="GO" id="GO:0005546">
    <property type="term" value="F:phosphatidylinositol-4,5-bisphosphate binding"/>
    <property type="evidence" value="ECO:0007669"/>
    <property type="project" value="TreeGrafter"/>
</dbReference>
<protein>
    <submittedName>
        <fullName evidence="8">APC membrane recruitment protein 1</fullName>
    </submittedName>
</protein>
<evidence type="ECO:0000256" key="7">
    <source>
        <dbReference type="SAM" id="MobiDB-lite"/>
    </source>
</evidence>
<reference evidence="8" key="1">
    <citation type="submission" date="2025-08" db="UniProtKB">
        <authorList>
            <consortium name="Ensembl"/>
        </authorList>
    </citation>
    <scope>IDENTIFICATION</scope>
</reference>
<dbReference type="Pfam" id="PF09422">
    <property type="entry name" value="AMER"/>
    <property type="match status" value="1"/>
</dbReference>
<evidence type="ECO:0000256" key="2">
    <source>
        <dbReference type="ARBA" id="ARBA00007750"/>
    </source>
</evidence>
<feature type="compositionally biased region" description="Basic and acidic residues" evidence="7">
    <location>
        <begin position="923"/>
        <end position="937"/>
    </location>
</feature>
<feature type="region of interest" description="Disordered" evidence="7">
    <location>
        <begin position="155"/>
        <end position="185"/>
    </location>
</feature>
<dbReference type="AlphaFoldDB" id="A0A8C8RD00"/>
<keyword evidence="3" id="KW-1003">Cell membrane</keyword>
<evidence type="ECO:0000313" key="8">
    <source>
        <dbReference type="Ensembl" id="ENSPCEP00000003801.1"/>
    </source>
</evidence>
<feature type="region of interest" description="Disordered" evidence="7">
    <location>
        <begin position="1084"/>
        <end position="1114"/>
    </location>
</feature>
<evidence type="ECO:0000256" key="5">
    <source>
        <dbReference type="ARBA" id="ARBA00023121"/>
    </source>
</evidence>
<dbReference type="GO" id="GO:0060828">
    <property type="term" value="P:regulation of canonical Wnt signaling pathway"/>
    <property type="evidence" value="ECO:0007669"/>
    <property type="project" value="TreeGrafter"/>
</dbReference>
<organism evidence="8 9">
    <name type="scientific">Pelusios castaneus</name>
    <name type="common">West African mud turtle</name>
    <dbReference type="NCBI Taxonomy" id="367368"/>
    <lineage>
        <taxon>Eukaryota</taxon>
        <taxon>Metazoa</taxon>
        <taxon>Chordata</taxon>
        <taxon>Craniata</taxon>
        <taxon>Vertebrata</taxon>
        <taxon>Euteleostomi</taxon>
        <taxon>Archelosauria</taxon>
        <taxon>Testudinata</taxon>
        <taxon>Testudines</taxon>
        <taxon>Pleurodira</taxon>
        <taxon>Pelomedusidae</taxon>
        <taxon>Pelusios</taxon>
    </lineage>
</organism>
<keyword evidence="9" id="KW-1185">Reference proteome</keyword>
<dbReference type="PANTHER" id="PTHR22237">
    <property type="entry name" value="APC MEMBRANE RECRUITMENT PROTEIN 2-RELATED"/>
    <property type="match status" value="1"/>
</dbReference>
<comment type="subcellular location">
    <subcellularLocation>
        <location evidence="1">Cell membrane</location>
        <topology evidence="1">Peripheral membrane protein</topology>
    </subcellularLocation>
</comment>
<dbReference type="Ensembl" id="ENSPCET00000003925.1">
    <property type="protein sequence ID" value="ENSPCEP00000003801.1"/>
    <property type="gene ID" value="ENSPCEG00000003028.1"/>
</dbReference>
<accession>A0A8C8RD00</accession>
<evidence type="ECO:0000256" key="4">
    <source>
        <dbReference type="ARBA" id="ARBA00022687"/>
    </source>
</evidence>